<protein>
    <submittedName>
        <fullName evidence="1">Uncharacterized protein</fullName>
    </submittedName>
</protein>
<sequence>MSPVIEFFRLPRNFKRCSKKRMCEVERETFCHC</sequence>
<reference evidence="1" key="1">
    <citation type="submission" date="2018-02" db="EMBL/GenBank/DDBJ databases">
        <title>Rhizophora mucronata_Transcriptome.</title>
        <authorList>
            <person name="Meera S.P."/>
            <person name="Sreeshan A."/>
            <person name="Augustine A."/>
        </authorList>
    </citation>
    <scope>NUCLEOTIDE SEQUENCE</scope>
    <source>
        <tissue evidence="1">Leaf</tissue>
    </source>
</reference>
<dbReference type="EMBL" id="GGEC01000916">
    <property type="protein sequence ID" value="MBW81399.1"/>
    <property type="molecule type" value="Transcribed_RNA"/>
</dbReference>
<organism evidence="1">
    <name type="scientific">Rhizophora mucronata</name>
    <name type="common">Asiatic mangrove</name>
    <dbReference type="NCBI Taxonomy" id="61149"/>
    <lineage>
        <taxon>Eukaryota</taxon>
        <taxon>Viridiplantae</taxon>
        <taxon>Streptophyta</taxon>
        <taxon>Embryophyta</taxon>
        <taxon>Tracheophyta</taxon>
        <taxon>Spermatophyta</taxon>
        <taxon>Magnoliopsida</taxon>
        <taxon>eudicotyledons</taxon>
        <taxon>Gunneridae</taxon>
        <taxon>Pentapetalae</taxon>
        <taxon>rosids</taxon>
        <taxon>fabids</taxon>
        <taxon>Malpighiales</taxon>
        <taxon>Rhizophoraceae</taxon>
        <taxon>Rhizophora</taxon>
    </lineage>
</organism>
<proteinExistence type="predicted"/>
<evidence type="ECO:0000313" key="1">
    <source>
        <dbReference type="EMBL" id="MBW81399.1"/>
    </source>
</evidence>
<dbReference type="AlphaFoldDB" id="A0A2P2IJL1"/>
<name>A0A2P2IJL1_RHIMU</name>
<accession>A0A2P2IJL1</accession>